<dbReference type="InterPro" id="IPR037883">
    <property type="entry name" value="Knr4/Smi1-like_sf"/>
</dbReference>
<dbReference type="Gene3D" id="3.40.1580.10">
    <property type="entry name" value="SMI1/KNR4-like"/>
    <property type="match status" value="1"/>
</dbReference>
<dbReference type="Pfam" id="PF09346">
    <property type="entry name" value="SMI1_KNR4"/>
    <property type="match status" value="1"/>
</dbReference>
<sequence length="194" mass="21773">MNGMQEPWHRFEEWLRQNAPGDYSTLRPGASDSEISRLESEVGFTLHGELKWLLSKHNGVTPRRSSTAPGAFLLGYSILDAEGIAEWHRNLSDMAHEAAEEGYEKEVVGRTAHTQWVPFAQALTGDLLFVDHRRGHHGEVGEISFGDPEYLPLWPSITSMLTSLCDAVEGGLQLPSVRRRPSIHEGRMLEWVMG</sequence>
<evidence type="ECO:0000313" key="3">
    <source>
        <dbReference type="Proteomes" id="UP000323242"/>
    </source>
</evidence>
<evidence type="ECO:0000259" key="1">
    <source>
        <dbReference type="SMART" id="SM00860"/>
    </source>
</evidence>
<dbReference type="Proteomes" id="UP000323242">
    <property type="component" value="Unassembled WGS sequence"/>
</dbReference>
<comment type="caution">
    <text evidence="2">The sequence shown here is derived from an EMBL/GenBank/DDBJ whole genome shotgun (WGS) entry which is preliminary data.</text>
</comment>
<keyword evidence="3" id="KW-1185">Reference proteome</keyword>
<organism evidence="2 3">
    <name type="scientific">Streptomyces parvus</name>
    <dbReference type="NCBI Taxonomy" id="66428"/>
    <lineage>
        <taxon>Bacteria</taxon>
        <taxon>Bacillati</taxon>
        <taxon>Actinomycetota</taxon>
        <taxon>Actinomycetes</taxon>
        <taxon>Kitasatosporales</taxon>
        <taxon>Streptomycetaceae</taxon>
        <taxon>Streptomyces</taxon>
    </lineage>
</organism>
<feature type="domain" description="Knr4/Smi1-like" evidence="1">
    <location>
        <begin position="29"/>
        <end position="163"/>
    </location>
</feature>
<dbReference type="InterPro" id="IPR018958">
    <property type="entry name" value="Knr4/Smi1-like_dom"/>
</dbReference>
<proteinExistence type="predicted"/>
<evidence type="ECO:0000313" key="2">
    <source>
        <dbReference type="EMBL" id="TYR65401.1"/>
    </source>
</evidence>
<dbReference type="RefSeq" id="WP_148901744.1">
    <property type="nucleotide sequence ID" value="NZ_VSZQ01000023.1"/>
</dbReference>
<dbReference type="AlphaFoldDB" id="A0A5D4JJ53"/>
<dbReference type="SMART" id="SM00860">
    <property type="entry name" value="SMI1_KNR4"/>
    <property type="match status" value="1"/>
</dbReference>
<gene>
    <name evidence="2" type="ORF">FY004_06345</name>
</gene>
<reference evidence="2 3" key="1">
    <citation type="submission" date="2019-08" db="EMBL/GenBank/DDBJ databases">
        <title>Draft genome for granaticin producer strain Streptomyces parvus C05.</title>
        <authorList>
            <person name="Gonzalez-Pimentel J.L."/>
        </authorList>
    </citation>
    <scope>NUCLEOTIDE SEQUENCE [LARGE SCALE GENOMIC DNA]</scope>
    <source>
        <strain evidence="2 3">C05</strain>
    </source>
</reference>
<accession>A0A5D4JJ53</accession>
<dbReference type="SUPFAM" id="SSF160631">
    <property type="entry name" value="SMI1/KNR4-like"/>
    <property type="match status" value="1"/>
</dbReference>
<protein>
    <submittedName>
        <fullName evidence="2">SMI1/KNR4 family protein</fullName>
    </submittedName>
</protein>
<dbReference type="EMBL" id="VSZQ01000023">
    <property type="protein sequence ID" value="TYR65401.1"/>
    <property type="molecule type" value="Genomic_DNA"/>
</dbReference>
<name>A0A5D4JJ53_9ACTN</name>